<gene>
    <name evidence="2" type="ORF">C4K68_14730</name>
</gene>
<comment type="caution">
    <text evidence="2">The sequence shown here is derived from an EMBL/GenBank/DDBJ whole genome shotgun (WGS) entry which is preliminary data.</text>
</comment>
<dbReference type="Pfam" id="PF05437">
    <property type="entry name" value="AzlD"/>
    <property type="match status" value="1"/>
</dbReference>
<keyword evidence="1" id="KW-1133">Transmembrane helix</keyword>
<dbReference type="OrthoDB" id="8942869at2"/>
<dbReference type="EMBL" id="PRLP01000048">
    <property type="protein sequence ID" value="PPC76540.1"/>
    <property type="molecule type" value="Genomic_DNA"/>
</dbReference>
<reference evidence="2 3" key="1">
    <citation type="submission" date="2018-02" db="EMBL/GenBank/DDBJ databases">
        <title>novel marine gammaproteobacteria from coastal saline agro ecosystem.</title>
        <authorList>
            <person name="Krishnan R."/>
            <person name="Ramesh Kumar N."/>
        </authorList>
    </citation>
    <scope>NUCLEOTIDE SEQUENCE [LARGE SCALE GENOMIC DNA]</scope>
    <source>
        <strain evidence="2 3">228</strain>
    </source>
</reference>
<organism evidence="2 3">
    <name type="scientific">Proteobacteria bacterium 228</name>
    <dbReference type="NCBI Taxonomy" id="2083153"/>
    <lineage>
        <taxon>Bacteria</taxon>
        <taxon>Pseudomonadati</taxon>
        <taxon>Pseudomonadota</taxon>
    </lineage>
</organism>
<feature type="transmembrane region" description="Helical" evidence="1">
    <location>
        <begin position="40"/>
        <end position="60"/>
    </location>
</feature>
<dbReference type="AlphaFoldDB" id="A0A2S5KP79"/>
<protein>
    <submittedName>
        <fullName evidence="2">AzlD domain-containing protein</fullName>
    </submittedName>
</protein>
<keyword evidence="1" id="KW-0472">Membrane</keyword>
<dbReference type="InterPro" id="IPR008407">
    <property type="entry name" value="Brnchd-chn_aa_trnsp_AzlD"/>
</dbReference>
<accession>A0A2S5KP79</accession>
<dbReference type="Proteomes" id="UP000238196">
    <property type="component" value="Unassembled WGS sequence"/>
</dbReference>
<evidence type="ECO:0000313" key="2">
    <source>
        <dbReference type="EMBL" id="PPC76540.1"/>
    </source>
</evidence>
<sequence length="107" mass="12004">MNDLTLLLLILAMMAVTFVPRYLPFALAHRFQLPPLLQRTLGYVPVAVLTAIVVQTTLVRDQQIHTDWQNPTLWAAVVAGLMAWRGVSLLLTVCGGMLVYGVLRWLF</sequence>
<evidence type="ECO:0000313" key="3">
    <source>
        <dbReference type="Proteomes" id="UP000238196"/>
    </source>
</evidence>
<name>A0A2S5KP79_9PROT</name>
<evidence type="ECO:0000256" key="1">
    <source>
        <dbReference type="SAM" id="Phobius"/>
    </source>
</evidence>
<feature type="transmembrane region" description="Helical" evidence="1">
    <location>
        <begin position="72"/>
        <end position="103"/>
    </location>
</feature>
<proteinExistence type="predicted"/>
<keyword evidence="1" id="KW-0812">Transmembrane</keyword>